<dbReference type="InterPro" id="IPR036013">
    <property type="entry name" value="Band_7/SPFH_dom_sf"/>
</dbReference>
<dbReference type="PANTHER" id="PTHR37826:SF2">
    <property type="entry name" value="ZINC-RIBBON DOMAIN-CONTAINING PROTEIN"/>
    <property type="match status" value="1"/>
</dbReference>
<dbReference type="EMBL" id="CP136336">
    <property type="protein sequence ID" value="WOB08818.1"/>
    <property type="molecule type" value="Genomic_DNA"/>
</dbReference>
<dbReference type="InterPro" id="IPR018649">
    <property type="entry name" value="SHOCT"/>
</dbReference>
<dbReference type="Pfam" id="PF13421">
    <property type="entry name" value="Band_7_1"/>
    <property type="match status" value="1"/>
</dbReference>
<evidence type="ECO:0000259" key="1">
    <source>
        <dbReference type="Pfam" id="PF09851"/>
    </source>
</evidence>
<reference evidence="3 4" key="1">
    <citation type="submission" date="2023-10" db="EMBL/GenBank/DDBJ databases">
        <title>Bacteria for the degradation of biodegradable plastic PBAT(Polybutylene adipate terephthalate).</title>
        <authorList>
            <person name="Weon H.-Y."/>
            <person name="Yeon J."/>
        </authorList>
    </citation>
    <scope>NUCLEOTIDE SEQUENCE [LARGE SCALE GENOMIC DNA]</scope>
    <source>
        <strain evidence="3 4">SBD 7-3</strain>
    </source>
</reference>
<dbReference type="PANTHER" id="PTHR37826">
    <property type="entry name" value="FLOTILLIN BAND_7_5 DOMAIN PROTEIN"/>
    <property type="match status" value="1"/>
</dbReference>
<dbReference type="Proteomes" id="UP001303946">
    <property type="component" value="Chromosome"/>
</dbReference>
<dbReference type="Gene3D" id="3.30.479.30">
    <property type="entry name" value="Band 7 domain"/>
    <property type="match status" value="1"/>
</dbReference>
<dbReference type="RefSeq" id="WP_316701680.1">
    <property type="nucleotide sequence ID" value="NZ_CP136336.1"/>
</dbReference>
<sequence>MGLMDFIKKQFIDVLEWTESADGVLAWRYPMAGNEIQYGGSLTVRESQMAVFVNEGKVADVFGPGMYKLTTQTLPVLTYLKNWDKLFQSPFKSDVYFFSTRQQIDQRWGTTQPVTIRDKDFGAVRLRAFGNYSYRIVDPKLFHTEISGTRDTYTVNDLDGQLRGLMLQHISDAVASSGVAFLDLAANQIEFAKALQEATAPSFAALGLKLEGVTMQSVSLPEELQKILDQKIGMGMVGNDMGKFMQYQTAQSIPKFAEGAGSGGGGVAGDAMGLGAGVALGQVLAGQLASGLQGGGQQAAAAAAAAIRPDEVMATIEKLADLKGKGILTQEEFDAKKAELLKKLV</sequence>
<organism evidence="3 4">
    <name type="scientific">Piscinibacter gummiphilus</name>
    <dbReference type="NCBI Taxonomy" id="946333"/>
    <lineage>
        <taxon>Bacteria</taxon>
        <taxon>Pseudomonadati</taxon>
        <taxon>Pseudomonadota</taxon>
        <taxon>Betaproteobacteria</taxon>
        <taxon>Burkholderiales</taxon>
        <taxon>Sphaerotilaceae</taxon>
        <taxon>Piscinibacter</taxon>
    </lineage>
</organism>
<proteinExistence type="predicted"/>
<evidence type="ECO:0000313" key="3">
    <source>
        <dbReference type="EMBL" id="WOB08818.1"/>
    </source>
</evidence>
<name>A0ABZ0D174_9BURK</name>
<feature type="domain" description="SPFH" evidence="2">
    <location>
        <begin position="26"/>
        <end position="235"/>
    </location>
</feature>
<dbReference type="InterPro" id="IPR033880">
    <property type="entry name" value="SPFH_YdjI"/>
</dbReference>
<evidence type="ECO:0000313" key="4">
    <source>
        <dbReference type="Proteomes" id="UP001303946"/>
    </source>
</evidence>
<gene>
    <name evidence="3" type="ORF">RXV79_01875</name>
</gene>
<feature type="domain" description="SHOCT" evidence="1">
    <location>
        <begin position="315"/>
        <end position="341"/>
    </location>
</feature>
<dbReference type="CDD" id="cd03408">
    <property type="entry name" value="SPFH_like_u1"/>
    <property type="match status" value="1"/>
</dbReference>
<keyword evidence="4" id="KW-1185">Reference proteome</keyword>
<evidence type="ECO:0000259" key="2">
    <source>
        <dbReference type="Pfam" id="PF13421"/>
    </source>
</evidence>
<protein>
    <submittedName>
        <fullName evidence="3">SPFH domain-containing protein</fullName>
    </submittedName>
</protein>
<dbReference type="Pfam" id="PF09851">
    <property type="entry name" value="SHOCT"/>
    <property type="match status" value="1"/>
</dbReference>
<dbReference type="SUPFAM" id="SSF117892">
    <property type="entry name" value="Band 7/SPFH domain"/>
    <property type="match status" value="1"/>
</dbReference>
<accession>A0ABZ0D174</accession>